<gene>
    <name evidence="16" type="ORF">IAB63_00660</name>
</gene>
<dbReference type="InterPro" id="IPR015865">
    <property type="entry name" value="Riboflavin_kinase_bac/euk"/>
</dbReference>
<proteinExistence type="inferred from homology"/>
<dbReference type="SUPFAM" id="SSF82114">
    <property type="entry name" value="Riboflavin kinase-like"/>
    <property type="match status" value="1"/>
</dbReference>
<comment type="caution">
    <text evidence="16">The sequence shown here is derived from an EMBL/GenBank/DDBJ whole genome shotgun (WGS) entry which is preliminary data.</text>
</comment>
<dbReference type="PANTHER" id="PTHR22749">
    <property type="entry name" value="RIBOFLAVIN KINASE/FMN ADENYLYLTRANSFERASE"/>
    <property type="match status" value="1"/>
</dbReference>
<comment type="similarity">
    <text evidence="14">Belongs to the ribF family.</text>
</comment>
<comment type="catalytic activity">
    <reaction evidence="13 14">
        <text>FMN + ATP + H(+) = FAD + diphosphate</text>
        <dbReference type="Rhea" id="RHEA:17237"/>
        <dbReference type="ChEBI" id="CHEBI:15378"/>
        <dbReference type="ChEBI" id="CHEBI:30616"/>
        <dbReference type="ChEBI" id="CHEBI:33019"/>
        <dbReference type="ChEBI" id="CHEBI:57692"/>
        <dbReference type="ChEBI" id="CHEBI:58210"/>
        <dbReference type="EC" id="2.7.7.2"/>
    </reaction>
</comment>
<reference evidence="16" key="1">
    <citation type="submission" date="2020-10" db="EMBL/GenBank/DDBJ databases">
        <authorList>
            <person name="Gilroy R."/>
        </authorList>
    </citation>
    <scope>NUCLEOTIDE SEQUENCE</scope>
    <source>
        <strain evidence="16">CHK187-14744</strain>
    </source>
</reference>
<evidence type="ECO:0000256" key="14">
    <source>
        <dbReference type="PIRNR" id="PIRNR004491"/>
    </source>
</evidence>
<evidence type="ECO:0000256" key="8">
    <source>
        <dbReference type="ARBA" id="ARBA00022777"/>
    </source>
</evidence>
<reference evidence="16" key="2">
    <citation type="journal article" date="2021" name="PeerJ">
        <title>Extensive microbial diversity within the chicken gut microbiome revealed by metagenomics and culture.</title>
        <authorList>
            <person name="Gilroy R."/>
            <person name="Ravi A."/>
            <person name="Getino M."/>
            <person name="Pursley I."/>
            <person name="Horton D.L."/>
            <person name="Alikhan N.F."/>
            <person name="Baker D."/>
            <person name="Gharbi K."/>
            <person name="Hall N."/>
            <person name="Watson M."/>
            <person name="Adriaenssens E.M."/>
            <person name="Foster-Nyarko E."/>
            <person name="Jarju S."/>
            <person name="Secka A."/>
            <person name="Antonio M."/>
            <person name="Oren A."/>
            <person name="Chaudhuri R.R."/>
            <person name="La Ragione R."/>
            <person name="Hildebrand F."/>
            <person name="Pallen M.J."/>
        </authorList>
    </citation>
    <scope>NUCLEOTIDE SEQUENCE</scope>
    <source>
        <strain evidence="16">CHK187-14744</strain>
    </source>
</reference>
<keyword evidence="9 14" id="KW-0274">FAD</keyword>
<dbReference type="PANTHER" id="PTHR22749:SF6">
    <property type="entry name" value="RIBOFLAVIN KINASE"/>
    <property type="match status" value="1"/>
</dbReference>
<keyword evidence="7 14" id="KW-0547">Nucleotide-binding</keyword>
<dbReference type="GO" id="GO:0005524">
    <property type="term" value="F:ATP binding"/>
    <property type="evidence" value="ECO:0007669"/>
    <property type="project" value="UniProtKB-UniRule"/>
</dbReference>
<dbReference type="SMART" id="SM00904">
    <property type="entry name" value="Flavokinase"/>
    <property type="match status" value="1"/>
</dbReference>
<keyword evidence="8 14" id="KW-0418">Kinase</keyword>
<evidence type="ECO:0000256" key="7">
    <source>
        <dbReference type="ARBA" id="ARBA00022741"/>
    </source>
</evidence>
<evidence type="ECO:0000256" key="12">
    <source>
        <dbReference type="ARBA" id="ARBA00047880"/>
    </source>
</evidence>
<evidence type="ECO:0000256" key="10">
    <source>
        <dbReference type="ARBA" id="ARBA00022840"/>
    </source>
</evidence>
<evidence type="ECO:0000256" key="4">
    <source>
        <dbReference type="ARBA" id="ARBA00022643"/>
    </source>
</evidence>
<dbReference type="EC" id="2.7.1.26" evidence="14"/>
<evidence type="ECO:0000259" key="15">
    <source>
        <dbReference type="SMART" id="SM00904"/>
    </source>
</evidence>
<evidence type="ECO:0000256" key="5">
    <source>
        <dbReference type="ARBA" id="ARBA00022679"/>
    </source>
</evidence>
<dbReference type="GO" id="GO:0009398">
    <property type="term" value="P:FMN biosynthetic process"/>
    <property type="evidence" value="ECO:0007669"/>
    <property type="project" value="UniProtKB-UniRule"/>
</dbReference>
<dbReference type="InterPro" id="IPR015864">
    <property type="entry name" value="FAD_synthase"/>
</dbReference>
<dbReference type="CDD" id="cd02064">
    <property type="entry name" value="FAD_synthetase_N"/>
    <property type="match status" value="1"/>
</dbReference>
<evidence type="ECO:0000256" key="2">
    <source>
        <dbReference type="ARBA" id="ARBA00005201"/>
    </source>
</evidence>
<keyword evidence="5 14" id="KW-0808">Transferase</keyword>
<keyword evidence="6 14" id="KW-0548">Nucleotidyltransferase</keyword>
<dbReference type="PIRSF" id="PIRSF004491">
    <property type="entry name" value="FAD_Synth"/>
    <property type="match status" value="1"/>
</dbReference>
<evidence type="ECO:0000256" key="13">
    <source>
        <dbReference type="ARBA" id="ARBA00049494"/>
    </source>
</evidence>
<dbReference type="InterPro" id="IPR002606">
    <property type="entry name" value="Riboflavin_kinase_bac"/>
</dbReference>
<dbReference type="Pfam" id="PF01687">
    <property type="entry name" value="Flavokinase"/>
    <property type="match status" value="1"/>
</dbReference>
<evidence type="ECO:0000256" key="3">
    <source>
        <dbReference type="ARBA" id="ARBA00022630"/>
    </source>
</evidence>
<dbReference type="GO" id="GO:0009231">
    <property type="term" value="P:riboflavin biosynthetic process"/>
    <property type="evidence" value="ECO:0007669"/>
    <property type="project" value="InterPro"/>
</dbReference>
<keyword evidence="3 14" id="KW-0285">Flavoprotein</keyword>
<dbReference type="EC" id="2.7.7.2" evidence="14"/>
<dbReference type="Gene3D" id="2.40.30.30">
    <property type="entry name" value="Riboflavin kinase-like"/>
    <property type="match status" value="1"/>
</dbReference>
<dbReference type="Pfam" id="PF06574">
    <property type="entry name" value="FAD_syn"/>
    <property type="match status" value="1"/>
</dbReference>
<dbReference type="NCBIfam" id="NF004160">
    <property type="entry name" value="PRK05627.1-3"/>
    <property type="match status" value="1"/>
</dbReference>
<evidence type="ECO:0000256" key="9">
    <source>
        <dbReference type="ARBA" id="ARBA00022827"/>
    </source>
</evidence>
<dbReference type="Proteomes" id="UP000824164">
    <property type="component" value="Unassembled WGS sequence"/>
</dbReference>
<evidence type="ECO:0000256" key="1">
    <source>
        <dbReference type="ARBA" id="ARBA00004726"/>
    </source>
</evidence>
<evidence type="ECO:0000313" key="17">
    <source>
        <dbReference type="Proteomes" id="UP000824164"/>
    </source>
</evidence>
<keyword evidence="11" id="KW-0511">Multifunctional enzyme</keyword>
<keyword evidence="10 14" id="KW-0067">ATP-binding</keyword>
<protein>
    <recommendedName>
        <fullName evidence="14">Riboflavin biosynthesis protein</fullName>
    </recommendedName>
    <domain>
        <recommendedName>
            <fullName evidence="14">Riboflavin kinase</fullName>
            <ecNumber evidence="14">2.7.1.26</ecNumber>
        </recommendedName>
        <alternativeName>
            <fullName evidence="14">Flavokinase</fullName>
        </alternativeName>
    </domain>
    <domain>
        <recommendedName>
            <fullName evidence="14">FMN adenylyltransferase</fullName>
            <ecNumber evidence="14">2.7.7.2</ecNumber>
        </recommendedName>
        <alternativeName>
            <fullName evidence="14">FAD pyrophosphorylase</fullName>
        </alternativeName>
        <alternativeName>
            <fullName evidence="14">FAD synthase</fullName>
        </alternativeName>
    </domain>
</protein>
<evidence type="ECO:0000256" key="6">
    <source>
        <dbReference type="ARBA" id="ARBA00022695"/>
    </source>
</evidence>
<dbReference type="InterPro" id="IPR023465">
    <property type="entry name" value="Riboflavin_kinase_dom_sf"/>
</dbReference>
<sequence length="324" mass="37128">MICITGTKDIKLERTAIALGKFDGLHRGHQILIEKIKQYKSEGLKAVMFTFDFHPMALLRHRPVELIFTREERRAWAEKRGIDVLVEFPFTEETSAMEAEDFVRDILVRDMDAKVIVAGEDFHFGHQRKGDVPLLKKMGADLDFRVDVCKKLQIETEVYEDGRPTGKKMMRDISSTLIRECIRRGDMEEAAKMLGVPFSVSGTVIKGRQLGRKLGMPTANVVPPAHKIMPPNGVYSSCTLTGPYEYHSITNIGLNPTVADDNSKRMETYVYDFSGSLYGQEIEVQLFRFERPEMKFKDLDALKNQIFRDKARTMEYFGTQENRT</sequence>
<organism evidence="16 17">
    <name type="scientific">Candidatus Onthocola gallistercoris</name>
    <dbReference type="NCBI Taxonomy" id="2840876"/>
    <lineage>
        <taxon>Bacteria</taxon>
        <taxon>Bacillati</taxon>
        <taxon>Bacillota</taxon>
        <taxon>Bacilli</taxon>
        <taxon>Candidatus Onthocola</taxon>
    </lineage>
</organism>
<accession>A0A9D1HGG2</accession>
<dbReference type="EMBL" id="DVLT01000004">
    <property type="protein sequence ID" value="HIU01747.1"/>
    <property type="molecule type" value="Genomic_DNA"/>
</dbReference>
<dbReference type="NCBIfam" id="TIGR00083">
    <property type="entry name" value="ribF"/>
    <property type="match status" value="1"/>
</dbReference>
<comment type="pathway">
    <text evidence="2 14">Cofactor biosynthesis; FMN biosynthesis; FMN from riboflavin (ATP route): step 1/1.</text>
</comment>
<dbReference type="SUPFAM" id="SSF52374">
    <property type="entry name" value="Nucleotidylyl transferase"/>
    <property type="match status" value="1"/>
</dbReference>
<evidence type="ECO:0000313" key="16">
    <source>
        <dbReference type="EMBL" id="HIU01747.1"/>
    </source>
</evidence>
<dbReference type="GO" id="GO:0003919">
    <property type="term" value="F:FMN adenylyltransferase activity"/>
    <property type="evidence" value="ECO:0007669"/>
    <property type="project" value="UniProtKB-UniRule"/>
</dbReference>
<evidence type="ECO:0000256" key="11">
    <source>
        <dbReference type="ARBA" id="ARBA00023268"/>
    </source>
</evidence>
<dbReference type="AlphaFoldDB" id="A0A9D1HGG2"/>
<comment type="catalytic activity">
    <reaction evidence="12 14">
        <text>riboflavin + ATP = FMN + ADP + H(+)</text>
        <dbReference type="Rhea" id="RHEA:14357"/>
        <dbReference type="ChEBI" id="CHEBI:15378"/>
        <dbReference type="ChEBI" id="CHEBI:30616"/>
        <dbReference type="ChEBI" id="CHEBI:57986"/>
        <dbReference type="ChEBI" id="CHEBI:58210"/>
        <dbReference type="ChEBI" id="CHEBI:456216"/>
        <dbReference type="EC" id="2.7.1.26"/>
    </reaction>
</comment>
<feature type="domain" description="Riboflavin kinase" evidence="15">
    <location>
        <begin position="193"/>
        <end position="318"/>
    </location>
</feature>
<dbReference type="InterPro" id="IPR023468">
    <property type="entry name" value="Riboflavin_kinase"/>
</dbReference>
<dbReference type="GO" id="GO:0008531">
    <property type="term" value="F:riboflavin kinase activity"/>
    <property type="evidence" value="ECO:0007669"/>
    <property type="project" value="UniProtKB-UniRule"/>
</dbReference>
<dbReference type="NCBIfam" id="NF004162">
    <property type="entry name" value="PRK05627.1-5"/>
    <property type="match status" value="1"/>
</dbReference>
<dbReference type="Gene3D" id="3.40.50.620">
    <property type="entry name" value="HUPs"/>
    <property type="match status" value="1"/>
</dbReference>
<keyword evidence="4 14" id="KW-0288">FMN</keyword>
<dbReference type="FunFam" id="3.40.50.620:FF:000021">
    <property type="entry name" value="Riboflavin biosynthesis protein"/>
    <property type="match status" value="1"/>
</dbReference>
<dbReference type="InterPro" id="IPR014729">
    <property type="entry name" value="Rossmann-like_a/b/a_fold"/>
</dbReference>
<name>A0A9D1HGG2_9FIRM</name>
<dbReference type="GO" id="GO:0006747">
    <property type="term" value="P:FAD biosynthetic process"/>
    <property type="evidence" value="ECO:0007669"/>
    <property type="project" value="UniProtKB-UniRule"/>
</dbReference>
<comment type="pathway">
    <text evidence="1 14">Cofactor biosynthesis; FAD biosynthesis; FAD from FMN: step 1/1.</text>
</comment>